<dbReference type="EMBL" id="JAVREY010000020">
    <property type="protein sequence ID" value="MDT0465043.1"/>
    <property type="molecule type" value="Genomic_DNA"/>
</dbReference>
<dbReference type="SUPFAM" id="SSF81853">
    <property type="entry name" value="Family 10 polysaccharide lyase"/>
    <property type="match status" value="1"/>
</dbReference>
<comment type="caution">
    <text evidence="1">The sequence shown here is derived from an EMBL/GenBank/DDBJ whole genome shotgun (WGS) entry which is preliminary data.</text>
</comment>
<evidence type="ECO:0000313" key="2">
    <source>
        <dbReference type="Proteomes" id="UP001183809"/>
    </source>
</evidence>
<accession>A0ABU2TVR0</accession>
<evidence type="ECO:0000313" key="1">
    <source>
        <dbReference type="EMBL" id="MDT0465043.1"/>
    </source>
</evidence>
<organism evidence="1 2">
    <name type="scientific">Streptomyces gibsoniae</name>
    <dbReference type="NCBI Taxonomy" id="3075529"/>
    <lineage>
        <taxon>Bacteria</taxon>
        <taxon>Bacillati</taxon>
        <taxon>Actinomycetota</taxon>
        <taxon>Actinomycetes</taxon>
        <taxon>Kitasatosporales</taxon>
        <taxon>Streptomycetaceae</taxon>
        <taxon>Streptomyces</taxon>
    </lineage>
</organism>
<protein>
    <submittedName>
        <fullName evidence="1">Uncharacterized protein</fullName>
    </submittedName>
</protein>
<proteinExistence type="predicted"/>
<name>A0ABU2TVR0_9ACTN</name>
<dbReference type="RefSeq" id="WP_311696530.1">
    <property type="nucleotide sequence ID" value="NZ_JAVREY010000020.1"/>
</dbReference>
<gene>
    <name evidence="1" type="ORF">RM764_18855</name>
</gene>
<dbReference type="Proteomes" id="UP001183809">
    <property type="component" value="Unassembled WGS sequence"/>
</dbReference>
<sequence length="400" mass="43511">MAAWKSSDLTDAEFTADLMPPEELEWRADLVFRLLDGCDWAGPDPYDGLTSPLAVLAVHPLLRQALLQTVKRSPVDLRPLLAVRPLRTATACGLGATACSRLAAFPLWRGRARELGRWTSARQLRGRHAGLWSYEFDVQTRWGYYPASMPNIVATAFCADGCLDSGTLDAGSTERLAAALLDDLYTGRHFAYTPASGTLIHNANLMGAALATRLALLDGMPRQLASRLLDAARSAVSVTVRGQRPDGAWPYGTSANLDWVDGFHTGYVLLRLDTAARGLGLEQNRAIDSGVRYYLEHLFDGPVPRYYADERPGRRGGGCGDPNNDATALRMASWAEERGYVRPGFADQVLEAVGPFLPEQARKPAGHATLTGPPVRRSPRWSLAPFLDALTAFHVARSAG</sequence>
<reference evidence="2" key="1">
    <citation type="submission" date="2023-07" db="EMBL/GenBank/DDBJ databases">
        <title>30 novel species of actinomycetes from the DSMZ collection.</title>
        <authorList>
            <person name="Nouioui I."/>
        </authorList>
    </citation>
    <scope>NUCLEOTIDE SEQUENCE [LARGE SCALE GENOMIC DNA]</scope>
    <source>
        <strain evidence="2">DSM 41699</strain>
    </source>
</reference>
<keyword evidence="2" id="KW-1185">Reference proteome</keyword>